<dbReference type="InterPro" id="IPR050836">
    <property type="entry name" value="SDS22/Internalin_LRR"/>
</dbReference>
<evidence type="ECO:0000256" key="3">
    <source>
        <dbReference type="SAM" id="Phobius"/>
    </source>
</evidence>
<protein>
    <submittedName>
        <fullName evidence="4">Leucine-rich repeat domain-containing protein</fullName>
    </submittedName>
    <submittedName>
        <fullName evidence="5">Leucine-rich_repeat domain-containing protein</fullName>
    </submittedName>
</protein>
<dbReference type="PANTHER" id="PTHR46652:SF3">
    <property type="entry name" value="LEUCINE-RICH REPEAT-CONTAINING PROTEIN 9"/>
    <property type="match status" value="1"/>
</dbReference>
<dbReference type="EMBL" id="CATOUU010000664">
    <property type="protein sequence ID" value="CAI9939365.1"/>
    <property type="molecule type" value="Genomic_DNA"/>
</dbReference>
<keyword evidence="3" id="KW-0812">Transmembrane</keyword>
<keyword evidence="2" id="KW-0677">Repeat</keyword>
<feature type="transmembrane region" description="Helical" evidence="3">
    <location>
        <begin position="368"/>
        <end position="388"/>
    </location>
</feature>
<gene>
    <name evidence="5" type="ORF">HINF_LOCUS22554</name>
    <name evidence="4" type="ORF">HINF_LOCUS27010</name>
</gene>
<dbReference type="Pfam" id="PF13855">
    <property type="entry name" value="LRR_8"/>
    <property type="match status" value="1"/>
</dbReference>
<reference evidence="4" key="1">
    <citation type="submission" date="2023-06" db="EMBL/GenBank/DDBJ databases">
        <authorList>
            <person name="Kurt Z."/>
        </authorList>
    </citation>
    <scope>NUCLEOTIDE SEQUENCE</scope>
</reference>
<reference evidence="5 6" key="2">
    <citation type="submission" date="2024-07" db="EMBL/GenBank/DDBJ databases">
        <authorList>
            <person name="Akdeniz Z."/>
        </authorList>
    </citation>
    <scope>NUCLEOTIDE SEQUENCE [LARGE SCALE GENOMIC DNA]</scope>
</reference>
<keyword evidence="3" id="KW-1133">Transmembrane helix</keyword>
<dbReference type="InterPro" id="IPR001611">
    <property type="entry name" value="Leu-rich_rpt"/>
</dbReference>
<evidence type="ECO:0000313" key="5">
    <source>
        <dbReference type="EMBL" id="CAL6011176.1"/>
    </source>
</evidence>
<organism evidence="4">
    <name type="scientific">Hexamita inflata</name>
    <dbReference type="NCBI Taxonomy" id="28002"/>
    <lineage>
        <taxon>Eukaryota</taxon>
        <taxon>Metamonada</taxon>
        <taxon>Diplomonadida</taxon>
        <taxon>Hexamitidae</taxon>
        <taxon>Hexamitinae</taxon>
        <taxon>Hexamita</taxon>
    </lineage>
</organism>
<comment type="caution">
    <text evidence="4">The sequence shown here is derived from an EMBL/GenBank/DDBJ whole genome shotgun (WGS) entry which is preliminary data.</text>
</comment>
<dbReference type="SUPFAM" id="SSF52058">
    <property type="entry name" value="L domain-like"/>
    <property type="match status" value="1"/>
</dbReference>
<sequence>MILKFEAKIQDGYLEIGDWQRGDPEITNFRFLEKFDIKELKICISHNTSIKLQSKTITELTLQISGNMEDQVLNLKVDDLDLENLEVLDIQCNNLENHQLYNLTKFNKLHSLNVSRNKVDLTHIHSVISLTNLYIQQCDLKNIDQIALLTNLEVLNISWNYLKKIDSIHQLANLKELDISYNENLDIAPLQDLTSLIKLDLRRCALKQLSALKYLINLQTLYLSDNDKINITELQYLKNLSFLNLKGCNLVSIYVLRPLINLKNINISLNSIIYFDVNLNEMKNLEELRVNNNLVLDFLSIEKHQYFNNLDEWGNSYFDISDQAKPSKKQLRKASKMRCIEAPNIQLKEHQNKHKAFNTILNNFKKELNAAMILFQLIILFCQHLLWLNFSK</sequence>
<accession>A0AA86PQ27</accession>
<name>A0AA86PQ27_9EUKA</name>
<dbReference type="Gene3D" id="3.80.10.10">
    <property type="entry name" value="Ribonuclease Inhibitor"/>
    <property type="match status" value="1"/>
</dbReference>
<dbReference type="Proteomes" id="UP001642409">
    <property type="component" value="Unassembled WGS sequence"/>
</dbReference>
<evidence type="ECO:0000313" key="4">
    <source>
        <dbReference type="EMBL" id="CAI9939365.1"/>
    </source>
</evidence>
<dbReference type="AlphaFoldDB" id="A0AA86PQ27"/>
<evidence type="ECO:0000256" key="1">
    <source>
        <dbReference type="ARBA" id="ARBA00022614"/>
    </source>
</evidence>
<dbReference type="InterPro" id="IPR032675">
    <property type="entry name" value="LRR_dom_sf"/>
</dbReference>
<keyword evidence="1" id="KW-0433">Leucine-rich repeat</keyword>
<evidence type="ECO:0000313" key="6">
    <source>
        <dbReference type="Proteomes" id="UP001642409"/>
    </source>
</evidence>
<proteinExistence type="predicted"/>
<evidence type="ECO:0000256" key="2">
    <source>
        <dbReference type="ARBA" id="ARBA00022737"/>
    </source>
</evidence>
<keyword evidence="3" id="KW-0472">Membrane</keyword>
<dbReference type="PANTHER" id="PTHR46652">
    <property type="entry name" value="LEUCINE-RICH REPEAT AND IQ DOMAIN-CONTAINING PROTEIN 1-RELATED"/>
    <property type="match status" value="1"/>
</dbReference>
<dbReference type="EMBL" id="CAXDID020000063">
    <property type="protein sequence ID" value="CAL6011176.1"/>
    <property type="molecule type" value="Genomic_DNA"/>
</dbReference>
<dbReference type="PROSITE" id="PS51450">
    <property type="entry name" value="LRR"/>
    <property type="match status" value="3"/>
</dbReference>
<keyword evidence="6" id="KW-1185">Reference proteome</keyword>